<sequence>MPLPPMEWIKLNPTGTTSPPALSHGCLMGPVYPDSTSSLPAFNQAFLFGGLSSAGTSNNGLYILDYSNDIPSWSQPPPTTSSLFTSSPQARSHFLCGWDSASNFRNQLNIYGGRAQDGQPLADFWYYDPTNHFWAQPNQFQPSNHPPNYGAVGGIDPIYLPAPPGTSNSMIFLGGANASHSSNTLLPNSLSVDGQLGSNTNTINIISSMVVGAPPVPSCLVS</sequence>
<protein>
    <submittedName>
        <fullName evidence="3">Uncharacterized protein</fullName>
    </submittedName>
</protein>
<dbReference type="EMBL" id="LAVV01007182">
    <property type="protein sequence ID" value="KNZ56812.1"/>
    <property type="molecule type" value="Genomic_DNA"/>
</dbReference>
<dbReference type="SUPFAM" id="SSF117281">
    <property type="entry name" value="Kelch motif"/>
    <property type="match status" value="1"/>
</dbReference>
<reference evidence="3 4" key="1">
    <citation type="submission" date="2015-08" db="EMBL/GenBank/DDBJ databases">
        <title>Next Generation Sequencing and Analysis of the Genome of Puccinia sorghi L Schw, the Causal Agent of Maize Common Rust.</title>
        <authorList>
            <person name="Rochi L."/>
            <person name="Burguener G."/>
            <person name="Darino M."/>
            <person name="Turjanski A."/>
            <person name="Kreff E."/>
            <person name="Dieguez M.J."/>
            <person name="Sacco F."/>
        </authorList>
    </citation>
    <scope>NUCLEOTIDE SEQUENCE [LARGE SCALE GENOMIC DNA]</scope>
    <source>
        <strain evidence="3 4">RO10H11247</strain>
    </source>
</reference>
<gene>
    <name evidence="3" type="ORF">VP01_2310g4</name>
</gene>
<dbReference type="OrthoDB" id="10250130at2759"/>
<dbReference type="VEuPathDB" id="FungiDB:VP01_2310g4"/>
<evidence type="ECO:0000313" key="4">
    <source>
        <dbReference type="Proteomes" id="UP000037035"/>
    </source>
</evidence>
<dbReference type="PANTHER" id="PTHR46228:SF2">
    <property type="entry name" value="KELCH REPEAT PROTEIN (AFU_ORTHOLOGUE AFUA_4G14350)"/>
    <property type="match status" value="1"/>
</dbReference>
<organism evidence="3 4">
    <name type="scientific">Puccinia sorghi</name>
    <dbReference type="NCBI Taxonomy" id="27349"/>
    <lineage>
        <taxon>Eukaryota</taxon>
        <taxon>Fungi</taxon>
        <taxon>Dikarya</taxon>
        <taxon>Basidiomycota</taxon>
        <taxon>Pucciniomycotina</taxon>
        <taxon>Pucciniomycetes</taxon>
        <taxon>Pucciniales</taxon>
        <taxon>Pucciniaceae</taxon>
        <taxon>Puccinia</taxon>
    </lineage>
</organism>
<keyword evidence="1" id="KW-0880">Kelch repeat</keyword>
<dbReference type="InterPro" id="IPR015915">
    <property type="entry name" value="Kelch-typ_b-propeller"/>
</dbReference>
<evidence type="ECO:0000256" key="2">
    <source>
        <dbReference type="ARBA" id="ARBA00022737"/>
    </source>
</evidence>
<dbReference type="Gene3D" id="2.120.10.80">
    <property type="entry name" value="Kelch-type beta propeller"/>
    <property type="match status" value="1"/>
</dbReference>
<keyword evidence="2" id="KW-0677">Repeat</keyword>
<dbReference type="AlphaFoldDB" id="A0A0L6V8F0"/>
<name>A0A0L6V8F0_9BASI</name>
<dbReference type="Proteomes" id="UP000037035">
    <property type="component" value="Unassembled WGS sequence"/>
</dbReference>
<keyword evidence="4" id="KW-1185">Reference proteome</keyword>
<dbReference type="PANTHER" id="PTHR46228">
    <property type="entry name" value="KELCH DOMAIN-CONTAINING PROTEIN"/>
    <property type="match status" value="1"/>
</dbReference>
<proteinExistence type="predicted"/>
<evidence type="ECO:0000313" key="3">
    <source>
        <dbReference type="EMBL" id="KNZ56812.1"/>
    </source>
</evidence>
<comment type="caution">
    <text evidence="3">The sequence shown here is derived from an EMBL/GenBank/DDBJ whole genome shotgun (WGS) entry which is preliminary data.</text>
</comment>
<accession>A0A0L6V8F0</accession>
<evidence type="ECO:0000256" key="1">
    <source>
        <dbReference type="ARBA" id="ARBA00022441"/>
    </source>
</evidence>
<dbReference type="STRING" id="27349.A0A0L6V8F0"/>